<dbReference type="EMBL" id="LS398110">
    <property type="protein sequence ID" value="SPP93231.1"/>
    <property type="molecule type" value="Genomic_DNA"/>
</dbReference>
<protein>
    <submittedName>
        <fullName evidence="1">Uncharacterized protein</fullName>
    </submittedName>
</protein>
<dbReference type="Proteomes" id="UP000246085">
    <property type="component" value="Chromosome BRAD3257"/>
</dbReference>
<evidence type="ECO:0000313" key="2">
    <source>
        <dbReference type="Proteomes" id="UP000246085"/>
    </source>
</evidence>
<organism evidence="1 2">
    <name type="scientific">Bradyrhizobium vignae</name>
    <dbReference type="NCBI Taxonomy" id="1549949"/>
    <lineage>
        <taxon>Bacteria</taxon>
        <taxon>Pseudomonadati</taxon>
        <taxon>Pseudomonadota</taxon>
        <taxon>Alphaproteobacteria</taxon>
        <taxon>Hyphomicrobiales</taxon>
        <taxon>Nitrobacteraceae</taxon>
        <taxon>Bradyrhizobium</taxon>
    </lineage>
</organism>
<gene>
    <name evidence="1" type="ORF">BRAD3257_2150</name>
</gene>
<name>A0A2U3PVP1_9BRAD</name>
<accession>A0A2U3PVP1</accession>
<dbReference type="AlphaFoldDB" id="A0A2U3PVP1"/>
<evidence type="ECO:0000313" key="1">
    <source>
        <dbReference type="EMBL" id="SPP93231.1"/>
    </source>
</evidence>
<proteinExistence type="predicted"/>
<dbReference type="KEGG" id="bvz:BRAD3257_2150"/>
<reference evidence="1 2" key="1">
    <citation type="submission" date="2018-03" db="EMBL/GenBank/DDBJ databases">
        <authorList>
            <person name="Gully D."/>
        </authorList>
    </citation>
    <scope>NUCLEOTIDE SEQUENCE [LARGE SCALE GENOMIC DNA]</scope>
    <source>
        <strain evidence="1">ORS3257</strain>
    </source>
</reference>
<sequence length="91" mass="9878">MTARLDRCQRTSRPERLAAGRDQIGKVGDIVSESTGDFISVRLGDFVGIRTECHTAHTYPLAVIPRVGRCDRSPCGPSLPRPTALSGVDRT</sequence>